<protein>
    <submittedName>
        <fullName evidence="1">Peptidase M19</fullName>
    </submittedName>
</protein>
<dbReference type="AlphaFoldDB" id="A0A1D8PBM6"/>
<dbReference type="KEGG" id="lul:LPB138_03515"/>
<dbReference type="OrthoDB" id="611177at2"/>
<dbReference type="GO" id="GO:0006508">
    <property type="term" value="P:proteolysis"/>
    <property type="evidence" value="ECO:0007669"/>
    <property type="project" value="InterPro"/>
</dbReference>
<dbReference type="SUPFAM" id="SSF51556">
    <property type="entry name" value="Metallo-dependent hydrolases"/>
    <property type="match status" value="1"/>
</dbReference>
<dbReference type="PANTHER" id="PTHR10443:SF12">
    <property type="entry name" value="DIPEPTIDASE"/>
    <property type="match status" value="1"/>
</dbReference>
<dbReference type="STRING" id="1850246.LPB138_03515"/>
<dbReference type="PANTHER" id="PTHR10443">
    <property type="entry name" value="MICROSOMAL DIPEPTIDASE"/>
    <property type="match status" value="1"/>
</dbReference>
<dbReference type="InterPro" id="IPR008257">
    <property type="entry name" value="Pept_M19"/>
</dbReference>
<evidence type="ECO:0000313" key="1">
    <source>
        <dbReference type="EMBL" id="AOW21997.1"/>
    </source>
</evidence>
<gene>
    <name evidence="1" type="ORF">LPB138_03515</name>
</gene>
<name>A0A1D8PBM6_9FLAO</name>
<dbReference type="Proteomes" id="UP000176050">
    <property type="component" value="Chromosome"/>
</dbReference>
<dbReference type="GO" id="GO:0070573">
    <property type="term" value="F:metallodipeptidase activity"/>
    <property type="evidence" value="ECO:0007669"/>
    <property type="project" value="InterPro"/>
</dbReference>
<dbReference type="EMBL" id="CP017478">
    <property type="protein sequence ID" value="AOW21997.1"/>
    <property type="molecule type" value="Genomic_DNA"/>
</dbReference>
<organism evidence="1 2">
    <name type="scientific">Urechidicola croceus</name>
    <dbReference type="NCBI Taxonomy" id="1850246"/>
    <lineage>
        <taxon>Bacteria</taxon>
        <taxon>Pseudomonadati</taxon>
        <taxon>Bacteroidota</taxon>
        <taxon>Flavobacteriia</taxon>
        <taxon>Flavobacteriales</taxon>
        <taxon>Flavobacteriaceae</taxon>
        <taxon>Urechidicola</taxon>
    </lineage>
</organism>
<accession>A0A1D8PBM6</accession>
<keyword evidence="2" id="KW-1185">Reference proteome</keyword>
<sequence length="484" mass="55806">MKSRNDYIDFHCHPALKPYGKSYNFKPVRDNSTHRNRSRSIWRYNPPSLGDKLVNFLTGITKFSQSNFTSLANGGVSVICASLYPIEKPFFRNKIKNEFLKDIASNFATGVGRKRVDYIQGINNYFEDLEYEYDFYKQLDGHEVLLPEGKFRYKIVNSFAEIEEIKKKEEIENNKLTTICVVLSIEGMHVLNSDLKKSPDETKFLNNLNAIKSWQHSPFFVTIAHHFWNYLCGHSESFSGIVKKKADQSEGMGLGITSLGKKVIKSLLNTTNGKRILIDIKHMSPQSRSEYYKILDTTPEYANIPIIVSHGAANGLKSFDDRTVGNFSMSKKLNPVEINFYDEEIIRIAKSGGIIGLQLDERRIANEQTIKNTKHSLKRSKIMHYRSELLWNQVQHILQVLDDKKMFAWDCIALGTDFDGIIDPLNSFWTSEELPFLADYLERHAYNHMRNTGFKNAQNNIDADEIIDRIFSSNGMNFFKKHFV</sequence>
<proteinExistence type="predicted"/>
<dbReference type="Pfam" id="PF01244">
    <property type="entry name" value="Peptidase_M19"/>
    <property type="match status" value="1"/>
</dbReference>
<evidence type="ECO:0000313" key="2">
    <source>
        <dbReference type="Proteomes" id="UP000176050"/>
    </source>
</evidence>
<dbReference type="InterPro" id="IPR032466">
    <property type="entry name" value="Metal_Hydrolase"/>
</dbReference>
<dbReference type="Gene3D" id="3.20.20.140">
    <property type="entry name" value="Metal-dependent hydrolases"/>
    <property type="match status" value="1"/>
</dbReference>
<reference evidence="1 2" key="1">
    <citation type="submission" date="2016-10" db="EMBL/GenBank/DDBJ databases">
        <title>Lutibacter sp. LPB0138, isolated from marine gastropod.</title>
        <authorList>
            <person name="Kim E."/>
            <person name="Yi H."/>
        </authorList>
    </citation>
    <scope>NUCLEOTIDE SEQUENCE [LARGE SCALE GENOMIC DNA]</scope>
    <source>
        <strain evidence="1 2">LPB0138</strain>
    </source>
</reference>